<comment type="caution">
    <text evidence="2">The sequence shown here is derived from an EMBL/GenBank/DDBJ whole genome shotgun (WGS) entry which is preliminary data.</text>
</comment>
<accession>A0ABU3VE90</accession>
<evidence type="ECO:0000259" key="1">
    <source>
        <dbReference type="Pfam" id="PF22763"/>
    </source>
</evidence>
<evidence type="ECO:0000313" key="2">
    <source>
        <dbReference type="EMBL" id="MDU9004500.1"/>
    </source>
</evidence>
<proteinExistence type="predicted"/>
<name>A0ABU3VE90_9RHOB</name>
<dbReference type="Pfam" id="PF22763">
    <property type="entry name" value="NrS1-1_pol-like_HBD"/>
    <property type="match status" value="1"/>
</dbReference>
<sequence>MNLPDRFLNWRSIDGRKVPCRADGTVCDAHDPANHTDYATAAAAPYSVAFDIRAEDGLFFLDMDKCRKDDGSWTAEAETIFLSFAGAWGEVSQSGKGLHIIGRCDPSKLQDRRNKFDGWKEFYTDGRFVAFGRKGWNPIGGELRWDTDWTDQLLRVVPERANLGELPEGVDPAYTGPNDDDELIETMLASKGGAGAKFGLKATVRDLWEANIAVLGKMYPAYDGKGDFDHSSADAALMSHLAFWTGKDMPRMDRLFRRSALNPMKK</sequence>
<gene>
    <name evidence="2" type="ORF">QO231_11640</name>
</gene>
<dbReference type="RefSeq" id="WP_316776274.1">
    <property type="nucleotide sequence ID" value="NZ_JASMWN010000008.1"/>
</dbReference>
<organism evidence="2 3">
    <name type="scientific">Sedimentitalea todarodis</name>
    <dbReference type="NCBI Taxonomy" id="1631240"/>
    <lineage>
        <taxon>Bacteria</taxon>
        <taxon>Pseudomonadati</taxon>
        <taxon>Pseudomonadota</taxon>
        <taxon>Alphaproteobacteria</taxon>
        <taxon>Rhodobacterales</taxon>
        <taxon>Paracoccaceae</taxon>
        <taxon>Sedimentitalea</taxon>
    </lineage>
</organism>
<evidence type="ECO:0000313" key="3">
    <source>
        <dbReference type="Proteomes" id="UP001255416"/>
    </source>
</evidence>
<dbReference type="EMBL" id="JASMWN010000008">
    <property type="protein sequence ID" value="MDU9004500.1"/>
    <property type="molecule type" value="Genomic_DNA"/>
</dbReference>
<feature type="domain" description="NrS-1 polymerase-like HBD" evidence="1">
    <location>
        <begin position="230"/>
        <end position="262"/>
    </location>
</feature>
<reference evidence="3" key="1">
    <citation type="submission" date="2023-05" db="EMBL/GenBank/DDBJ databases">
        <title>Sedimentitalea sp. nov. JM2-8.</title>
        <authorList>
            <person name="Huang J."/>
        </authorList>
    </citation>
    <scope>NUCLEOTIDE SEQUENCE [LARGE SCALE GENOMIC DNA]</scope>
    <source>
        <strain evidence="3">KHS03</strain>
    </source>
</reference>
<dbReference type="Proteomes" id="UP001255416">
    <property type="component" value="Unassembled WGS sequence"/>
</dbReference>
<protein>
    <recommendedName>
        <fullName evidence="1">NrS-1 polymerase-like HBD domain-containing protein</fullName>
    </recommendedName>
</protein>
<keyword evidence="3" id="KW-1185">Reference proteome</keyword>
<dbReference type="InterPro" id="IPR054468">
    <property type="entry name" value="NrSPol-like_HBD"/>
</dbReference>